<dbReference type="RefSeq" id="WP_342076170.1">
    <property type="nucleotide sequence ID" value="NZ_CP151767.2"/>
</dbReference>
<dbReference type="Pfam" id="PF08327">
    <property type="entry name" value="AHSA1"/>
    <property type="match status" value="1"/>
</dbReference>
<feature type="domain" description="Activator of Hsp90 ATPase homologue 1/2-like C-terminal" evidence="2">
    <location>
        <begin position="14"/>
        <end position="118"/>
    </location>
</feature>
<evidence type="ECO:0000259" key="2">
    <source>
        <dbReference type="Pfam" id="PF08327"/>
    </source>
</evidence>
<evidence type="ECO:0000256" key="1">
    <source>
        <dbReference type="ARBA" id="ARBA00006817"/>
    </source>
</evidence>
<dbReference type="AlphaFoldDB" id="A0AAN0M8Y4"/>
<keyword evidence="4" id="KW-1185">Reference proteome</keyword>
<dbReference type="KEGG" id="yrh:AABB31_17905"/>
<comment type="similarity">
    <text evidence="1">Belongs to the AHA1 family.</text>
</comment>
<gene>
    <name evidence="3" type="ORF">AABB31_17905</name>
</gene>
<protein>
    <submittedName>
        <fullName evidence="3">SRPBCC domain-containing protein</fullName>
    </submittedName>
</protein>
<dbReference type="Gene3D" id="3.30.530.20">
    <property type="match status" value="1"/>
</dbReference>
<dbReference type="SUPFAM" id="SSF55961">
    <property type="entry name" value="Bet v1-like"/>
    <property type="match status" value="1"/>
</dbReference>
<dbReference type="InterPro" id="IPR013538">
    <property type="entry name" value="ASHA1/2-like_C"/>
</dbReference>
<name>A0AAN0M8Y4_9RHOB</name>
<dbReference type="InterPro" id="IPR023393">
    <property type="entry name" value="START-like_dom_sf"/>
</dbReference>
<evidence type="ECO:0000313" key="4">
    <source>
        <dbReference type="Proteomes" id="UP001470809"/>
    </source>
</evidence>
<reference evidence="3" key="1">
    <citation type="submission" date="2024-08" db="EMBL/GenBank/DDBJ databases">
        <title>Phylogenomic analyses of a clade within the roseobacter group suggest taxonomic reassignments of species of the genera Aestuariivita, Citreicella, Loktanella, Nautella, Pelagibaca, Ruegeria, Thalassobius, Thiobacimonas and Tropicibacter, and the proposal o.</title>
        <authorList>
            <person name="Jeon C.O."/>
        </authorList>
    </citation>
    <scope>NUCLEOTIDE SEQUENCE</scope>
    <source>
        <strain evidence="3">SS1-5</strain>
    </source>
</reference>
<accession>A0AAN0M8Y4</accession>
<sequence>MNDPIWKSVRVPLTPTEAFALFTRDIDTWWPKEKHTVTGKDGTPPNLRFPKEKGAPIIEEGDDGTIHVWGRLIAYDPGRYLAFSWFPGGAEADATIVQVSFNADGDGTQVDLTHGDLDSLGPLADAVSTSYLRDWGLILGCYCKAAGHLTPVSA</sequence>
<proteinExistence type="inferred from homology"/>
<dbReference type="EMBL" id="CP151767">
    <property type="protein sequence ID" value="WZU66850.1"/>
    <property type="molecule type" value="Genomic_DNA"/>
</dbReference>
<evidence type="ECO:0000313" key="3">
    <source>
        <dbReference type="EMBL" id="WZU66850.1"/>
    </source>
</evidence>
<organism evidence="3 4">
    <name type="scientific">Yoonia rhodophyticola</name>
    <dbReference type="NCBI Taxonomy" id="3137370"/>
    <lineage>
        <taxon>Bacteria</taxon>
        <taxon>Pseudomonadati</taxon>
        <taxon>Pseudomonadota</taxon>
        <taxon>Alphaproteobacteria</taxon>
        <taxon>Rhodobacterales</taxon>
        <taxon>Paracoccaceae</taxon>
        <taxon>Yoonia</taxon>
    </lineage>
</organism>
<dbReference type="Proteomes" id="UP001470809">
    <property type="component" value="Chromosome"/>
</dbReference>